<dbReference type="OrthoDB" id="8250698at2759"/>
<sequence length="401" mass="46591">MDQILPSWLDHKFIEKILKNIENDDSICVVNINSKRASGEADNFTSLIIRLIVDFTINEKSKKLFKKKSLIVKIAQVKNGRNKEIEQMGVFNTEIMMMTSTLKEMEKILDDGTKLCSEYFYGQDHSPDVIIMEDLIESGFRLVDKRAGLDLQHSLFAIRNLAKFHASSVALVEKNPNCKKQYNKGFFYITDELKEWKEFIDSTMKLFGKVVSSWPNLGQKYQDKLSKISDNLYNLIAKKTIVNENEFNVINHGDFWINNMLFHYDNNNQVDGHIFLDFQQPVYKSPAIDLNYFLHTSLSEDVFINHRDEILQEYLNVLTMTMKKIGCKTLPPSMDGLIKLIHKYEIYSIFAGCVCLPIMTADRKDVKNIEAAVIECLSNQFFLKRITKRLEAWDKIELFDI</sequence>
<dbReference type="Proteomes" id="UP000639338">
    <property type="component" value="Unassembled WGS sequence"/>
</dbReference>
<name>A0A835CVL4_APHGI</name>
<reference evidence="2 3" key="1">
    <citation type="submission" date="2020-08" db="EMBL/GenBank/DDBJ databases">
        <title>Aphidius gifuensis genome sequencing and assembly.</title>
        <authorList>
            <person name="Du Z."/>
        </authorList>
    </citation>
    <scope>NUCLEOTIDE SEQUENCE [LARGE SCALE GENOMIC DNA]</scope>
    <source>
        <strain evidence="2">YNYX2018</strain>
        <tissue evidence="2">Adults</tissue>
    </source>
</reference>
<dbReference type="Pfam" id="PF02958">
    <property type="entry name" value="EcKL"/>
    <property type="match status" value="1"/>
</dbReference>
<protein>
    <recommendedName>
        <fullName evidence="1">CHK kinase-like domain-containing protein</fullName>
    </recommendedName>
</protein>
<dbReference type="SMART" id="SM00587">
    <property type="entry name" value="CHK"/>
    <property type="match status" value="1"/>
</dbReference>
<evidence type="ECO:0000259" key="1">
    <source>
        <dbReference type="SMART" id="SM00587"/>
    </source>
</evidence>
<dbReference type="EMBL" id="JACMRX010000001">
    <property type="protein sequence ID" value="KAF7997354.1"/>
    <property type="molecule type" value="Genomic_DNA"/>
</dbReference>
<evidence type="ECO:0000313" key="3">
    <source>
        <dbReference type="Proteomes" id="UP000639338"/>
    </source>
</evidence>
<dbReference type="PANTHER" id="PTHR11012:SF56">
    <property type="entry name" value="CHK KINASE-LIKE DOMAIN-CONTAINING PROTEIN-RELATED"/>
    <property type="match status" value="1"/>
</dbReference>
<feature type="domain" description="CHK kinase-like" evidence="1">
    <location>
        <begin position="130"/>
        <end position="324"/>
    </location>
</feature>
<gene>
    <name evidence="2" type="ORF">HCN44_005631</name>
</gene>
<dbReference type="InterPro" id="IPR011009">
    <property type="entry name" value="Kinase-like_dom_sf"/>
</dbReference>
<dbReference type="PANTHER" id="PTHR11012">
    <property type="entry name" value="PROTEIN KINASE-LIKE DOMAIN-CONTAINING"/>
    <property type="match status" value="1"/>
</dbReference>
<evidence type="ECO:0000313" key="2">
    <source>
        <dbReference type="EMBL" id="KAF7997354.1"/>
    </source>
</evidence>
<dbReference type="Gene3D" id="3.90.1200.10">
    <property type="match status" value="1"/>
</dbReference>
<dbReference type="InterPro" id="IPR004119">
    <property type="entry name" value="EcKL"/>
</dbReference>
<dbReference type="SUPFAM" id="SSF56112">
    <property type="entry name" value="Protein kinase-like (PK-like)"/>
    <property type="match status" value="1"/>
</dbReference>
<organism evidence="2 3">
    <name type="scientific">Aphidius gifuensis</name>
    <name type="common">Parasitoid wasp</name>
    <dbReference type="NCBI Taxonomy" id="684658"/>
    <lineage>
        <taxon>Eukaryota</taxon>
        <taxon>Metazoa</taxon>
        <taxon>Ecdysozoa</taxon>
        <taxon>Arthropoda</taxon>
        <taxon>Hexapoda</taxon>
        <taxon>Insecta</taxon>
        <taxon>Pterygota</taxon>
        <taxon>Neoptera</taxon>
        <taxon>Endopterygota</taxon>
        <taxon>Hymenoptera</taxon>
        <taxon>Apocrita</taxon>
        <taxon>Ichneumonoidea</taxon>
        <taxon>Braconidae</taxon>
        <taxon>Aphidiinae</taxon>
        <taxon>Aphidius</taxon>
    </lineage>
</organism>
<dbReference type="InterPro" id="IPR015897">
    <property type="entry name" value="CHK_kinase-like"/>
</dbReference>
<accession>A0A835CVL4</accession>
<keyword evidence="3" id="KW-1185">Reference proteome</keyword>
<dbReference type="AlphaFoldDB" id="A0A835CVL4"/>
<proteinExistence type="predicted"/>
<comment type="caution">
    <text evidence="2">The sequence shown here is derived from an EMBL/GenBank/DDBJ whole genome shotgun (WGS) entry which is preliminary data.</text>
</comment>